<dbReference type="EMBL" id="NIDN02000300">
    <property type="protein sequence ID" value="RLL93504.1"/>
    <property type="molecule type" value="Genomic_DNA"/>
</dbReference>
<dbReference type="Proteomes" id="UP000215289">
    <property type="component" value="Unassembled WGS sequence"/>
</dbReference>
<evidence type="ECO:0000256" key="1">
    <source>
        <dbReference type="SAM" id="MobiDB-lite"/>
    </source>
</evidence>
<feature type="region of interest" description="Disordered" evidence="1">
    <location>
        <begin position="132"/>
        <end position="187"/>
    </location>
</feature>
<sequence>MQEHVQNEKELDRTVHGIFGMSDCTDPQKLGAYFDSMRPHGWSLGTPSQIEEAHRKLHGITGKKKDRDNGMYNQFLQVIAPNWPISHIPMPVQVRRRDAREVAVYKALGTIRTLKFLDLALNVSDPTLYQEDAPIDPNWDDFGEQSCLSSPPSQRPASPPPPTSPTAIRPYGHTPSSKPPSGKPLSVELRLQYIKGSFRPKRT</sequence>
<feature type="compositionally biased region" description="Low complexity" evidence="1">
    <location>
        <begin position="165"/>
        <end position="176"/>
    </location>
</feature>
<gene>
    <name evidence="2" type="ORF">CFD26_101986</name>
</gene>
<keyword evidence="3" id="KW-1185">Reference proteome</keyword>
<name>A0A3R7FMK5_9EURO</name>
<reference evidence="2 3" key="1">
    <citation type="submission" date="2018-08" db="EMBL/GenBank/DDBJ databases">
        <title>Draft genome sequences of two Aspergillus turcosus clinical strains isolated from bronchoalveolar lavage fluid: one azole-susceptible and the other azole-resistant.</title>
        <authorList>
            <person name="Parent-Michaud M."/>
            <person name="Dufresne P.J."/>
            <person name="Fournier E."/>
            <person name="Martineau C."/>
            <person name="Moreira S."/>
            <person name="Perkins V."/>
            <person name="De Repentigny L."/>
            <person name="Dufresne S.F."/>
        </authorList>
    </citation>
    <scope>NUCLEOTIDE SEQUENCE [LARGE SCALE GENOMIC DNA]</scope>
    <source>
        <strain evidence="2">HMR AF 1038</strain>
    </source>
</reference>
<organism evidence="2 3">
    <name type="scientific">Aspergillus turcosus</name>
    <dbReference type="NCBI Taxonomy" id="1245748"/>
    <lineage>
        <taxon>Eukaryota</taxon>
        <taxon>Fungi</taxon>
        <taxon>Dikarya</taxon>
        <taxon>Ascomycota</taxon>
        <taxon>Pezizomycotina</taxon>
        <taxon>Eurotiomycetes</taxon>
        <taxon>Eurotiomycetidae</taxon>
        <taxon>Eurotiales</taxon>
        <taxon>Aspergillaceae</taxon>
        <taxon>Aspergillus</taxon>
        <taxon>Aspergillus subgen. Fumigati</taxon>
    </lineage>
</organism>
<dbReference type="AlphaFoldDB" id="A0A3R7FMK5"/>
<feature type="compositionally biased region" description="Pro residues" evidence="1">
    <location>
        <begin position="153"/>
        <end position="164"/>
    </location>
</feature>
<protein>
    <submittedName>
        <fullName evidence="2">Uncharacterized protein</fullName>
    </submittedName>
</protein>
<comment type="caution">
    <text evidence="2">The sequence shown here is derived from an EMBL/GenBank/DDBJ whole genome shotgun (WGS) entry which is preliminary data.</text>
</comment>
<dbReference type="STRING" id="1245748.A0A3R7FMK5"/>
<proteinExistence type="predicted"/>
<evidence type="ECO:0000313" key="2">
    <source>
        <dbReference type="EMBL" id="RLL93504.1"/>
    </source>
</evidence>
<evidence type="ECO:0000313" key="3">
    <source>
        <dbReference type="Proteomes" id="UP000215289"/>
    </source>
</evidence>
<dbReference type="OrthoDB" id="3945550at2759"/>
<accession>A0A3R7FMK5</accession>